<organism evidence="6 7">
    <name type="scientific">Penstemon smallii</name>
    <dbReference type="NCBI Taxonomy" id="265156"/>
    <lineage>
        <taxon>Eukaryota</taxon>
        <taxon>Viridiplantae</taxon>
        <taxon>Streptophyta</taxon>
        <taxon>Embryophyta</taxon>
        <taxon>Tracheophyta</taxon>
        <taxon>Spermatophyta</taxon>
        <taxon>Magnoliopsida</taxon>
        <taxon>eudicotyledons</taxon>
        <taxon>Gunneridae</taxon>
        <taxon>Pentapetalae</taxon>
        <taxon>asterids</taxon>
        <taxon>lamiids</taxon>
        <taxon>Lamiales</taxon>
        <taxon>Plantaginaceae</taxon>
        <taxon>Cheloneae</taxon>
        <taxon>Penstemon</taxon>
    </lineage>
</organism>
<dbReference type="InterPro" id="IPR024861">
    <property type="entry name" value="Donson"/>
</dbReference>
<evidence type="ECO:0000256" key="3">
    <source>
        <dbReference type="ARBA" id="ARBA00023242"/>
    </source>
</evidence>
<feature type="region of interest" description="Disordered" evidence="5">
    <location>
        <begin position="102"/>
        <end position="125"/>
    </location>
</feature>
<feature type="compositionally biased region" description="Polar residues" evidence="5">
    <location>
        <begin position="116"/>
        <end position="125"/>
    </location>
</feature>
<evidence type="ECO:0000313" key="6">
    <source>
        <dbReference type="EMBL" id="KAL3839375.1"/>
    </source>
</evidence>
<evidence type="ECO:0000256" key="1">
    <source>
        <dbReference type="ARBA" id="ARBA00004123"/>
    </source>
</evidence>
<comment type="caution">
    <text evidence="6">The sequence shown here is derived from an EMBL/GenBank/DDBJ whole genome shotgun (WGS) entry which is preliminary data.</text>
</comment>
<evidence type="ECO:0008006" key="8">
    <source>
        <dbReference type="Google" id="ProtNLM"/>
    </source>
</evidence>
<dbReference type="AlphaFoldDB" id="A0ABD3TQP8"/>
<comment type="subcellular location">
    <subcellularLocation>
        <location evidence="1">Nucleus</location>
    </subcellularLocation>
</comment>
<proteinExistence type="inferred from homology"/>
<evidence type="ECO:0000256" key="5">
    <source>
        <dbReference type="SAM" id="MobiDB-lite"/>
    </source>
</evidence>
<reference evidence="6 7" key="1">
    <citation type="submission" date="2024-12" db="EMBL/GenBank/DDBJ databases">
        <title>The unique morphological basis and parallel evolutionary history of personate flowers in Penstemon.</title>
        <authorList>
            <person name="Depatie T.H."/>
            <person name="Wessinger C.A."/>
        </authorList>
    </citation>
    <scope>NUCLEOTIDE SEQUENCE [LARGE SCALE GENOMIC DNA]</scope>
    <source>
        <strain evidence="6">WTNN_2</strain>
        <tissue evidence="6">Leaf</tissue>
    </source>
</reference>
<keyword evidence="2" id="KW-0217">Developmental protein</keyword>
<dbReference type="PRINTS" id="PR02064">
    <property type="entry name" value="DONSON"/>
</dbReference>
<gene>
    <name evidence="6" type="ORF">ACJIZ3_023966</name>
</gene>
<dbReference type="EMBL" id="JBJXBP010000003">
    <property type="protein sequence ID" value="KAL3839375.1"/>
    <property type="molecule type" value="Genomic_DNA"/>
</dbReference>
<dbReference type="GO" id="GO:0005634">
    <property type="term" value="C:nucleus"/>
    <property type="evidence" value="ECO:0007669"/>
    <property type="project" value="UniProtKB-SubCell"/>
</dbReference>
<comment type="similarity">
    <text evidence="4">Belongs to the DONSON family.</text>
</comment>
<evidence type="ECO:0000313" key="7">
    <source>
        <dbReference type="Proteomes" id="UP001634393"/>
    </source>
</evidence>
<keyword evidence="7" id="KW-1185">Reference proteome</keyword>
<keyword evidence="3" id="KW-0539">Nucleus</keyword>
<name>A0ABD3TQP8_9LAMI</name>
<protein>
    <recommendedName>
        <fullName evidence="8">Protein downstream neighbor of Son</fullName>
    </recommendedName>
</protein>
<accession>A0ABD3TQP8</accession>
<feature type="compositionally biased region" description="Basic and acidic residues" evidence="5">
    <location>
        <begin position="103"/>
        <end position="113"/>
    </location>
</feature>
<dbReference type="PANTHER" id="PTHR12972:SF0">
    <property type="entry name" value="PROTEIN DOWNSTREAM NEIGHBOR OF SON"/>
    <property type="match status" value="1"/>
</dbReference>
<dbReference type="Proteomes" id="UP001634393">
    <property type="component" value="Unassembled WGS sequence"/>
</dbReference>
<dbReference type="PANTHER" id="PTHR12972">
    <property type="entry name" value="DOWNSTREAM NEIGHBOR OF SON"/>
    <property type="match status" value="1"/>
</dbReference>
<feature type="compositionally biased region" description="Polar residues" evidence="5">
    <location>
        <begin position="58"/>
        <end position="67"/>
    </location>
</feature>
<evidence type="ECO:0000256" key="2">
    <source>
        <dbReference type="ARBA" id="ARBA00022473"/>
    </source>
</evidence>
<feature type="region of interest" description="Disordered" evidence="5">
    <location>
        <begin position="58"/>
        <end position="80"/>
    </location>
</feature>
<sequence>MTKVAAAGELPSSNALHFGGSSKIPSAIMKRKTPSELRGELLKRNKFPELVGESSAPVTSFTRNTDGAVSGPKKPDLSKAPRYIDTHIPYVVTKNSIRNRLLSRKENPKEAVSRENVGSSKNSGVPMNLYAKRQVQNSSLDVTTALGGKDYTNEAVNASMKCSNVTFPSLRGLFSEGEKLNGSSDVDMDKTFKGMLSCQHKSIDRTEHIMPQNYCSEFLLPGHKIPLDLTLKSNMRLQSSSSVNWFHRLINCGTVKSIACVRSQSTTSSSEPTSTTQVTNLGAFHSWVHPQSTLPRSAISALSVAGDFLLKRHSAWEDSFRSLYYMFRKRICKIFYVCTEQFVVLFSASDGSKETKCSCSAYVSQSTRNLRSLLKEHDVSFLMPLCHSKVEEVTAEDLVELSEIAKHNLGQTRATETLTGVDNSPQSLLMFTGNKNVHGLYDFLLNYRVFLSSLTGDDVPVLYSPVPFDNAALSAPEIRCKEVRRVDYTSNKDSEPHRSSIAGISYSVEITDACLPPWIVSDVCNAMRSNGGDFEASFKTKSTSIGLNVGLCIAGDQPAQQVMTDETTEENGPPFGILNATVSPHLDSAYLHGLKYGGVSYTASLSRVT</sequence>
<evidence type="ECO:0000256" key="4">
    <source>
        <dbReference type="ARBA" id="ARBA00025806"/>
    </source>
</evidence>